<protein>
    <submittedName>
        <fullName evidence="6">7TM-DISM domain-containing protein</fullName>
    </submittedName>
</protein>
<keyword evidence="2" id="KW-0812">Transmembrane</keyword>
<feature type="domain" description="7TM-DISM receptor extracellular" evidence="4">
    <location>
        <begin position="180"/>
        <end position="382"/>
    </location>
</feature>
<keyword evidence="2" id="KW-1133">Transmembrane helix</keyword>
<dbReference type="Pfam" id="PF07695">
    <property type="entry name" value="7TMR-DISM_7TM"/>
    <property type="match status" value="1"/>
</dbReference>
<feature type="signal peptide" evidence="3">
    <location>
        <begin position="1"/>
        <end position="18"/>
    </location>
</feature>
<feature type="transmembrane region" description="Helical" evidence="2">
    <location>
        <begin position="361"/>
        <end position="382"/>
    </location>
</feature>
<evidence type="ECO:0000313" key="6">
    <source>
        <dbReference type="EMBL" id="MFH6985764.1"/>
    </source>
</evidence>
<dbReference type="InterPro" id="IPR011623">
    <property type="entry name" value="7TMR_DISM_rcpt_extracell_dom1"/>
</dbReference>
<keyword evidence="1" id="KW-0175">Coiled coil</keyword>
<accession>A0ABW7NGV7</accession>
<organism evidence="6 7">
    <name type="scientific">Marinoscillum luteum</name>
    <dbReference type="NCBI Taxonomy" id="861051"/>
    <lineage>
        <taxon>Bacteria</taxon>
        <taxon>Pseudomonadati</taxon>
        <taxon>Bacteroidota</taxon>
        <taxon>Cytophagia</taxon>
        <taxon>Cytophagales</taxon>
        <taxon>Reichenbachiellaceae</taxon>
        <taxon>Marinoscillum</taxon>
    </lineage>
</organism>
<dbReference type="Proteomes" id="UP001610063">
    <property type="component" value="Unassembled WGS sequence"/>
</dbReference>
<evidence type="ECO:0000259" key="5">
    <source>
        <dbReference type="Pfam" id="PF07696"/>
    </source>
</evidence>
<evidence type="ECO:0000313" key="7">
    <source>
        <dbReference type="Proteomes" id="UP001610063"/>
    </source>
</evidence>
<feature type="domain" description="7TM-DISM receptor extracellular" evidence="5">
    <location>
        <begin position="35"/>
        <end position="167"/>
    </location>
</feature>
<evidence type="ECO:0000256" key="3">
    <source>
        <dbReference type="SAM" id="SignalP"/>
    </source>
</evidence>
<reference evidence="6 7" key="1">
    <citation type="journal article" date="2013" name="Int. J. Syst. Evol. Microbiol.">
        <title>Marinoscillum luteum sp. nov., isolated from marine sediment.</title>
        <authorList>
            <person name="Cha I.T."/>
            <person name="Park S.J."/>
            <person name="Kim S.J."/>
            <person name="Kim J.G."/>
            <person name="Jung M.Y."/>
            <person name="Shin K.S."/>
            <person name="Kwon K.K."/>
            <person name="Yang S.H."/>
            <person name="Seo Y.S."/>
            <person name="Rhee S.K."/>
        </authorList>
    </citation>
    <scope>NUCLEOTIDE SEQUENCE [LARGE SCALE GENOMIC DNA]</scope>
    <source>
        <strain evidence="6 7">KCTC 23939</strain>
    </source>
</reference>
<dbReference type="RefSeq" id="WP_395419168.1">
    <property type="nucleotide sequence ID" value="NZ_JBIPKE010000020.1"/>
</dbReference>
<keyword evidence="3" id="KW-0732">Signal</keyword>
<evidence type="ECO:0000256" key="1">
    <source>
        <dbReference type="SAM" id="Coils"/>
    </source>
</evidence>
<dbReference type="InterPro" id="IPR011622">
    <property type="entry name" value="7TMR_DISM_rcpt_extracell_dom2"/>
</dbReference>
<keyword evidence="2" id="KW-0472">Membrane</keyword>
<feature type="coiled-coil region" evidence="1">
    <location>
        <begin position="403"/>
        <end position="480"/>
    </location>
</feature>
<dbReference type="Gene3D" id="2.60.40.2380">
    <property type="match status" value="1"/>
</dbReference>
<dbReference type="Pfam" id="PF07696">
    <property type="entry name" value="7TMR-DISMED2"/>
    <property type="match status" value="1"/>
</dbReference>
<comment type="caution">
    <text evidence="6">The sequence shown here is derived from an EMBL/GenBank/DDBJ whole genome shotgun (WGS) entry which is preliminary data.</text>
</comment>
<name>A0ABW7NGV7_9BACT</name>
<evidence type="ECO:0000256" key="2">
    <source>
        <dbReference type="SAM" id="Phobius"/>
    </source>
</evidence>
<dbReference type="EMBL" id="JBIPKE010000020">
    <property type="protein sequence ID" value="MFH6985764.1"/>
    <property type="molecule type" value="Genomic_DNA"/>
</dbReference>
<keyword evidence="7" id="KW-1185">Reference proteome</keyword>
<feature type="chain" id="PRO_5047306773" evidence="3">
    <location>
        <begin position="19"/>
        <end position="623"/>
    </location>
</feature>
<proteinExistence type="predicted"/>
<feature type="transmembrane region" description="Helical" evidence="2">
    <location>
        <begin position="330"/>
        <end position="349"/>
    </location>
</feature>
<sequence>MRSTFYLVMVFVLGSLHAQTLVYLTDEQEHYVVQEHMDYLIDSTQHFSVTDLSTRPEIFQPILRADVVPDHLDDYLWLRLTVKNERSDLNESWYFESWGFDIDEISFFIPTDSGNFQVREMGYDLPFNTRPIFHKNFTFLLDVHPGETKTYFIKIKRSYPLQFSFHIRTNEAFIFHALNEYLFLGLYYGFLFIIMFFSLYLTVKLRDKLYVYFSLLIAATIWYSFSRDGLGFQFLWPTFPALNYFAKQRIAELLLIISTLAFSSKFLNNTGDYHRIRLLTWTAIGLKFCISFYEEIVTPISSDLGFILSLGILGVPFVAGLIAQIRRNQFLWLSNIAFLCLFLSFVQVYASDITIISNLVINWYLFNAGIFLEVSFFSLSIISQIVSLRRQNERANKERILILQEHNRVKDELNTRLEAKVAERTRKIEDLLEDLAEKNELLEANNIRLEDLNAQVSEMNQLLSRDNKKLKTDIDEVSRARVLMKGVDFEEFKKIFSDKIECFKFLSEIKWKDGFKCKKCGYNKHGEGRIPFGRRCKNCNYDESPTTFTLFHKLKFPIEKAFYMVYLINRKDADYTLNELSELLELRRETCWAFKQKILTAIEKSDHHKDLSGWDTLTLISLE</sequence>
<evidence type="ECO:0000259" key="4">
    <source>
        <dbReference type="Pfam" id="PF07695"/>
    </source>
</evidence>
<feature type="transmembrane region" description="Helical" evidence="2">
    <location>
        <begin position="181"/>
        <end position="202"/>
    </location>
</feature>
<feature type="transmembrane region" description="Helical" evidence="2">
    <location>
        <begin position="305"/>
        <end position="323"/>
    </location>
</feature>
<feature type="transmembrane region" description="Helical" evidence="2">
    <location>
        <begin position="209"/>
        <end position="225"/>
    </location>
</feature>
<gene>
    <name evidence="6" type="ORF">ACHKAR_20085</name>
</gene>